<feature type="domain" description="Methyltransferase" evidence="4">
    <location>
        <begin position="49"/>
        <end position="147"/>
    </location>
</feature>
<dbReference type="SUPFAM" id="SSF53335">
    <property type="entry name" value="S-adenosyl-L-methionine-dependent methyltransferases"/>
    <property type="match status" value="1"/>
</dbReference>
<dbReference type="AlphaFoldDB" id="A0A518KEE3"/>
<dbReference type="CDD" id="cd02440">
    <property type="entry name" value="AdoMet_MTases"/>
    <property type="match status" value="1"/>
</dbReference>
<dbReference type="Gene3D" id="3.40.50.150">
    <property type="entry name" value="Vaccinia Virus protein VP39"/>
    <property type="match status" value="1"/>
</dbReference>
<gene>
    <name evidence="5" type="ORF">Spa11_43780</name>
</gene>
<dbReference type="PANTHER" id="PTHR43464:SF19">
    <property type="entry name" value="UBIQUINONE BIOSYNTHESIS O-METHYLTRANSFERASE, MITOCHONDRIAL"/>
    <property type="match status" value="1"/>
</dbReference>
<dbReference type="InterPro" id="IPR041698">
    <property type="entry name" value="Methyltransf_25"/>
</dbReference>
<evidence type="ECO:0000256" key="2">
    <source>
        <dbReference type="ARBA" id="ARBA00022679"/>
    </source>
</evidence>
<name>A0A518KEE3_9BACT</name>
<dbReference type="InterPro" id="IPR029063">
    <property type="entry name" value="SAM-dependent_MTases_sf"/>
</dbReference>
<proteinExistence type="predicted"/>
<organism evidence="5 6">
    <name type="scientific">Botrimarina mediterranea</name>
    <dbReference type="NCBI Taxonomy" id="2528022"/>
    <lineage>
        <taxon>Bacteria</taxon>
        <taxon>Pseudomonadati</taxon>
        <taxon>Planctomycetota</taxon>
        <taxon>Planctomycetia</taxon>
        <taxon>Pirellulales</taxon>
        <taxon>Lacipirellulaceae</taxon>
        <taxon>Botrimarina</taxon>
    </lineage>
</organism>
<dbReference type="GO" id="GO:0008168">
    <property type="term" value="F:methyltransferase activity"/>
    <property type="evidence" value="ECO:0007669"/>
    <property type="project" value="UniProtKB-KW"/>
</dbReference>
<keyword evidence="1 5" id="KW-0489">Methyltransferase</keyword>
<evidence type="ECO:0000259" key="4">
    <source>
        <dbReference type="Pfam" id="PF13649"/>
    </source>
</evidence>
<dbReference type="EC" id="2.1.1.-" evidence="5"/>
<keyword evidence="6" id="KW-1185">Reference proteome</keyword>
<keyword evidence="3" id="KW-0949">S-adenosyl-L-methionine</keyword>
<dbReference type="PANTHER" id="PTHR43464">
    <property type="entry name" value="METHYLTRANSFERASE"/>
    <property type="match status" value="1"/>
</dbReference>
<dbReference type="GO" id="GO:0032259">
    <property type="term" value="P:methylation"/>
    <property type="evidence" value="ECO:0007669"/>
    <property type="project" value="UniProtKB-KW"/>
</dbReference>
<dbReference type="Proteomes" id="UP000316426">
    <property type="component" value="Chromosome"/>
</dbReference>
<evidence type="ECO:0000256" key="1">
    <source>
        <dbReference type="ARBA" id="ARBA00022603"/>
    </source>
</evidence>
<dbReference type="KEGG" id="bmei:Spa11_43780"/>
<evidence type="ECO:0000313" key="5">
    <source>
        <dbReference type="EMBL" id="QDV76153.1"/>
    </source>
</evidence>
<dbReference type="EMBL" id="CP036349">
    <property type="protein sequence ID" value="QDV76153.1"/>
    <property type="molecule type" value="Genomic_DNA"/>
</dbReference>
<protein>
    <submittedName>
        <fullName evidence="5">Putative methyltransferase</fullName>
        <ecNumber evidence="5">2.1.1.-</ecNumber>
    </submittedName>
</protein>
<evidence type="ECO:0000256" key="3">
    <source>
        <dbReference type="ARBA" id="ARBA00022691"/>
    </source>
</evidence>
<dbReference type="RefSeq" id="WP_145116615.1">
    <property type="nucleotide sequence ID" value="NZ_CP036349.1"/>
</dbReference>
<sequence>MSTTTYRWNARQFAASYDAAGPVIHPYYDEVQAAVVAAVPFGASGAVKIIDLGGGSGRLAERLLTAFPAATVTVVDPSGPFLELARERLARFGDRAGFVSSRAQESVWRRLVGPVDAIVSTSALHHLDAEEKNAVFAACCDSLEPGGLFVNGDEYRPPSDATYLAYLQEWGDHMRSAVAAGLTPPSFAEVVDRWAERNLDDFGGERQSGDDCHETVEEQTARLYGAGFKRVETRWRERLWGVLVATKA</sequence>
<reference evidence="5 6" key="1">
    <citation type="submission" date="2019-02" db="EMBL/GenBank/DDBJ databases">
        <title>Deep-cultivation of Planctomycetes and their phenomic and genomic characterization uncovers novel biology.</title>
        <authorList>
            <person name="Wiegand S."/>
            <person name="Jogler M."/>
            <person name="Boedeker C."/>
            <person name="Pinto D."/>
            <person name="Vollmers J."/>
            <person name="Rivas-Marin E."/>
            <person name="Kohn T."/>
            <person name="Peeters S.H."/>
            <person name="Heuer A."/>
            <person name="Rast P."/>
            <person name="Oberbeckmann S."/>
            <person name="Bunk B."/>
            <person name="Jeske O."/>
            <person name="Meyerdierks A."/>
            <person name="Storesund J.E."/>
            <person name="Kallscheuer N."/>
            <person name="Luecker S."/>
            <person name="Lage O.M."/>
            <person name="Pohl T."/>
            <person name="Merkel B.J."/>
            <person name="Hornburger P."/>
            <person name="Mueller R.-W."/>
            <person name="Bruemmer F."/>
            <person name="Labrenz M."/>
            <person name="Spormann A.M."/>
            <person name="Op den Camp H."/>
            <person name="Overmann J."/>
            <person name="Amann R."/>
            <person name="Jetten M.S.M."/>
            <person name="Mascher T."/>
            <person name="Medema M.H."/>
            <person name="Devos D.P."/>
            <person name="Kaster A.-K."/>
            <person name="Ovreas L."/>
            <person name="Rohde M."/>
            <person name="Galperin M.Y."/>
            <person name="Jogler C."/>
        </authorList>
    </citation>
    <scope>NUCLEOTIDE SEQUENCE [LARGE SCALE GENOMIC DNA]</scope>
    <source>
        <strain evidence="5 6">Spa11</strain>
    </source>
</reference>
<dbReference type="Pfam" id="PF13649">
    <property type="entry name" value="Methyltransf_25"/>
    <property type="match status" value="1"/>
</dbReference>
<keyword evidence="2 5" id="KW-0808">Transferase</keyword>
<accession>A0A518KEE3</accession>
<evidence type="ECO:0000313" key="6">
    <source>
        <dbReference type="Proteomes" id="UP000316426"/>
    </source>
</evidence>